<comment type="catalytic activity">
    <reaction evidence="3">
        <text>xanthosine + phosphate = alpha-D-ribose 1-phosphate + xanthine</text>
        <dbReference type="Rhea" id="RHEA:27638"/>
        <dbReference type="ChEBI" id="CHEBI:17712"/>
        <dbReference type="ChEBI" id="CHEBI:18107"/>
        <dbReference type="ChEBI" id="CHEBI:43474"/>
        <dbReference type="ChEBI" id="CHEBI:57720"/>
        <dbReference type="EC" id="2.4.2.1"/>
    </reaction>
</comment>
<dbReference type="EC" id="2.4.2.2" evidence="3"/>
<comment type="catalytic activity">
    <reaction evidence="3">
        <text>a purine D-ribonucleoside + phosphate = a purine nucleobase + alpha-D-ribose 1-phosphate</text>
        <dbReference type="Rhea" id="RHEA:19805"/>
        <dbReference type="ChEBI" id="CHEBI:26386"/>
        <dbReference type="ChEBI" id="CHEBI:43474"/>
        <dbReference type="ChEBI" id="CHEBI:57720"/>
        <dbReference type="ChEBI" id="CHEBI:142355"/>
        <dbReference type="EC" id="2.4.2.1"/>
    </reaction>
</comment>
<comment type="function">
    <text evidence="3">Catalyzes the phosphorolysis of diverse nucleosides, yielding D-ribose 1-phosphate and the respective free bases. Can use uridine, adenosine, guanosine, cytidine, thymidine, inosine and xanthosine as substrates. Also catalyzes the reverse reactions.</text>
</comment>
<keyword evidence="5" id="KW-1185">Reference proteome</keyword>
<evidence type="ECO:0000256" key="2">
    <source>
        <dbReference type="ARBA" id="ARBA00022679"/>
    </source>
</evidence>
<comment type="catalytic activity">
    <reaction evidence="3">
        <text>thymidine + phosphate = 2-deoxy-alpha-D-ribose 1-phosphate + thymine</text>
        <dbReference type="Rhea" id="RHEA:16037"/>
        <dbReference type="ChEBI" id="CHEBI:17748"/>
        <dbReference type="ChEBI" id="CHEBI:17821"/>
        <dbReference type="ChEBI" id="CHEBI:43474"/>
        <dbReference type="ChEBI" id="CHEBI:57259"/>
        <dbReference type="EC" id="2.4.2.2"/>
    </reaction>
</comment>
<protein>
    <recommendedName>
        <fullName evidence="3">Pyrimidine/purine nucleoside phosphorylase</fullName>
        <ecNumber evidence="3">2.4.2.1</ecNumber>
        <ecNumber evidence="3">2.4.2.2</ecNumber>
    </recommendedName>
    <alternativeName>
        <fullName evidence="3">Adenosine phosphorylase</fullName>
    </alternativeName>
    <alternativeName>
        <fullName evidence="3">Cytidine phosphorylase</fullName>
    </alternativeName>
    <alternativeName>
        <fullName evidence="3">Guanosine phosphorylase</fullName>
    </alternativeName>
    <alternativeName>
        <fullName evidence="3">Inosine phosphorylase</fullName>
    </alternativeName>
    <alternativeName>
        <fullName evidence="3">Thymidine phosphorylase</fullName>
    </alternativeName>
    <alternativeName>
        <fullName evidence="3">Uridine phosphorylase</fullName>
    </alternativeName>
    <alternativeName>
        <fullName evidence="3">Xanthosine phosphorylase</fullName>
    </alternativeName>
</protein>
<evidence type="ECO:0000256" key="1">
    <source>
        <dbReference type="ARBA" id="ARBA00022676"/>
    </source>
</evidence>
<dbReference type="Pfam" id="PF06865">
    <property type="entry name" value="Ppnp"/>
    <property type="match status" value="1"/>
</dbReference>
<dbReference type="InterPro" id="IPR009664">
    <property type="entry name" value="Ppnp"/>
</dbReference>
<dbReference type="EMBL" id="CP139781">
    <property type="protein sequence ID" value="WRQ86135.1"/>
    <property type="molecule type" value="Genomic_DNA"/>
</dbReference>
<proteinExistence type="inferred from homology"/>
<comment type="similarity">
    <text evidence="3">Belongs to the nucleoside phosphorylase PpnP family.</text>
</comment>
<comment type="catalytic activity">
    <reaction evidence="3">
        <text>inosine + phosphate = alpha-D-ribose 1-phosphate + hypoxanthine</text>
        <dbReference type="Rhea" id="RHEA:27646"/>
        <dbReference type="ChEBI" id="CHEBI:17368"/>
        <dbReference type="ChEBI" id="CHEBI:17596"/>
        <dbReference type="ChEBI" id="CHEBI:43474"/>
        <dbReference type="ChEBI" id="CHEBI:57720"/>
        <dbReference type="EC" id="2.4.2.1"/>
    </reaction>
</comment>
<dbReference type="CDD" id="cd20296">
    <property type="entry name" value="cupin_PpnP-like"/>
    <property type="match status" value="1"/>
</dbReference>
<evidence type="ECO:0000313" key="5">
    <source>
        <dbReference type="Proteomes" id="UP000738431"/>
    </source>
</evidence>
<name>A0ABZ1C442_9BACT</name>
<dbReference type="Proteomes" id="UP000738431">
    <property type="component" value="Chromosome"/>
</dbReference>
<organism evidence="4 5">
    <name type="scientific">Actomonas aquatica</name>
    <dbReference type="NCBI Taxonomy" id="2866162"/>
    <lineage>
        <taxon>Bacteria</taxon>
        <taxon>Pseudomonadati</taxon>
        <taxon>Verrucomicrobiota</taxon>
        <taxon>Opitutia</taxon>
        <taxon>Opitutales</taxon>
        <taxon>Opitutaceae</taxon>
        <taxon>Actomonas</taxon>
    </lineage>
</organism>
<dbReference type="EC" id="2.4.2.1" evidence="3"/>
<comment type="catalytic activity">
    <reaction evidence="3">
        <text>uridine + phosphate = alpha-D-ribose 1-phosphate + uracil</text>
        <dbReference type="Rhea" id="RHEA:24388"/>
        <dbReference type="ChEBI" id="CHEBI:16704"/>
        <dbReference type="ChEBI" id="CHEBI:17568"/>
        <dbReference type="ChEBI" id="CHEBI:43474"/>
        <dbReference type="ChEBI" id="CHEBI:57720"/>
        <dbReference type="EC" id="2.4.2.2"/>
    </reaction>
</comment>
<accession>A0ABZ1C442</accession>
<dbReference type="InterPro" id="IPR011051">
    <property type="entry name" value="RmlC_Cupin_sf"/>
</dbReference>
<comment type="catalytic activity">
    <reaction evidence="3">
        <text>guanosine + phosphate = alpha-D-ribose 1-phosphate + guanine</text>
        <dbReference type="Rhea" id="RHEA:13233"/>
        <dbReference type="ChEBI" id="CHEBI:16235"/>
        <dbReference type="ChEBI" id="CHEBI:16750"/>
        <dbReference type="ChEBI" id="CHEBI:43474"/>
        <dbReference type="ChEBI" id="CHEBI:57720"/>
        <dbReference type="EC" id="2.4.2.1"/>
    </reaction>
</comment>
<comment type="catalytic activity">
    <reaction evidence="3">
        <text>cytidine + phosphate = cytosine + alpha-D-ribose 1-phosphate</text>
        <dbReference type="Rhea" id="RHEA:52540"/>
        <dbReference type="ChEBI" id="CHEBI:16040"/>
        <dbReference type="ChEBI" id="CHEBI:17562"/>
        <dbReference type="ChEBI" id="CHEBI:43474"/>
        <dbReference type="ChEBI" id="CHEBI:57720"/>
        <dbReference type="EC" id="2.4.2.2"/>
    </reaction>
</comment>
<keyword evidence="1 3" id="KW-0328">Glycosyltransferase</keyword>
<dbReference type="HAMAP" id="MF_01537">
    <property type="entry name" value="Nucleos_phosphorylase_PpnP"/>
    <property type="match status" value="1"/>
</dbReference>
<dbReference type="SUPFAM" id="SSF51182">
    <property type="entry name" value="RmlC-like cupins"/>
    <property type="match status" value="1"/>
</dbReference>
<evidence type="ECO:0000256" key="3">
    <source>
        <dbReference type="HAMAP-Rule" id="MF_01537"/>
    </source>
</evidence>
<reference evidence="4 5" key="1">
    <citation type="submission" date="2021-08" db="EMBL/GenBank/DDBJ databases">
        <authorList>
            <person name="Zhang D."/>
            <person name="Zhang A."/>
            <person name="Wang L."/>
        </authorList>
    </citation>
    <scope>NUCLEOTIDE SEQUENCE [LARGE SCALE GENOMIC DNA]</scope>
    <source>
        <strain evidence="4 5">WL0086</strain>
    </source>
</reference>
<sequence length="110" mass="11530">MSHPASFSDVTVDTKANVYFDGAVVSHTVHFADGSKKTLGLIRPGTYHFGTAAAERMEIVAGACSIVLDGTTESADYAGDTFFDVPANSGFTITVAAGGEFCEYICSYLS</sequence>
<dbReference type="PANTHER" id="PTHR36540:SF1">
    <property type="entry name" value="PYRIMIDINE_PURINE NUCLEOSIDE PHOSPHORYLASE"/>
    <property type="match status" value="1"/>
</dbReference>
<evidence type="ECO:0000313" key="4">
    <source>
        <dbReference type="EMBL" id="WRQ86135.1"/>
    </source>
</evidence>
<dbReference type="InterPro" id="IPR014710">
    <property type="entry name" value="RmlC-like_jellyroll"/>
</dbReference>
<gene>
    <name evidence="3" type="primary">ppnP</name>
    <name evidence="4" type="ORF">K1X11_015070</name>
</gene>
<keyword evidence="2 3" id="KW-0808">Transferase</keyword>
<comment type="catalytic activity">
    <reaction evidence="3">
        <text>adenosine + phosphate = alpha-D-ribose 1-phosphate + adenine</text>
        <dbReference type="Rhea" id="RHEA:27642"/>
        <dbReference type="ChEBI" id="CHEBI:16335"/>
        <dbReference type="ChEBI" id="CHEBI:16708"/>
        <dbReference type="ChEBI" id="CHEBI:43474"/>
        <dbReference type="ChEBI" id="CHEBI:57720"/>
        <dbReference type="EC" id="2.4.2.1"/>
    </reaction>
</comment>
<dbReference type="Gene3D" id="2.60.120.10">
    <property type="entry name" value="Jelly Rolls"/>
    <property type="match status" value="1"/>
</dbReference>
<dbReference type="RefSeq" id="WP_221031642.1">
    <property type="nucleotide sequence ID" value="NZ_CP139781.1"/>
</dbReference>
<reference evidence="4 5" key="2">
    <citation type="submission" date="2023-12" db="EMBL/GenBank/DDBJ databases">
        <title>Description of an unclassified Opitutus bacterium of Verrucomicrobiota.</title>
        <authorList>
            <person name="Zhang D.-F."/>
        </authorList>
    </citation>
    <scope>NUCLEOTIDE SEQUENCE [LARGE SCALE GENOMIC DNA]</scope>
    <source>
        <strain evidence="4 5">WL0086</strain>
    </source>
</reference>
<dbReference type="PANTHER" id="PTHR36540">
    <property type="entry name" value="PYRIMIDINE/PURINE NUCLEOSIDE PHOSPHORYLASE"/>
    <property type="match status" value="1"/>
</dbReference>